<gene>
    <name evidence="1" type="ORF">ASPTUDRAFT_40057</name>
</gene>
<evidence type="ECO:0000313" key="2">
    <source>
        <dbReference type="Proteomes" id="UP000184304"/>
    </source>
</evidence>
<organism evidence="1 2">
    <name type="scientific">Aspergillus tubingensis (strain CBS 134.48)</name>
    <dbReference type="NCBI Taxonomy" id="767770"/>
    <lineage>
        <taxon>Eukaryota</taxon>
        <taxon>Fungi</taxon>
        <taxon>Dikarya</taxon>
        <taxon>Ascomycota</taxon>
        <taxon>Pezizomycotina</taxon>
        <taxon>Eurotiomycetes</taxon>
        <taxon>Eurotiomycetidae</taxon>
        <taxon>Eurotiales</taxon>
        <taxon>Aspergillaceae</taxon>
        <taxon>Aspergillus</taxon>
        <taxon>Aspergillus subgen. Circumdati</taxon>
    </lineage>
</organism>
<dbReference type="EMBL" id="KV878187">
    <property type="protein sequence ID" value="OJI86996.1"/>
    <property type="molecule type" value="Genomic_DNA"/>
</dbReference>
<keyword evidence="2" id="KW-1185">Reference proteome</keyword>
<dbReference type="VEuPathDB" id="FungiDB:ASPTUDRAFT_40057"/>
<sequence>MYFLANSYFPYTPYMRSYRGYDLKMSDIHVIHQASPSPFCNQQHQHNKQQHAALLLYFRNPTLLPFLPKFIFPPGVTQNLGLGNGGGIHETYLSFKPPVSCIPSTQTRPFQPSSLTTDLSVTGVSKFSPFPSSLCYPNGTVISVVRPDWTQ</sequence>
<evidence type="ECO:0000313" key="1">
    <source>
        <dbReference type="EMBL" id="OJI86996.1"/>
    </source>
</evidence>
<reference evidence="2" key="1">
    <citation type="journal article" date="2017" name="Genome Biol.">
        <title>Comparative genomics reveals high biological diversity and specific adaptations in the industrially and medically important fungal genus Aspergillus.</title>
        <authorList>
            <person name="de Vries R.P."/>
            <person name="Riley R."/>
            <person name="Wiebenga A."/>
            <person name="Aguilar-Osorio G."/>
            <person name="Amillis S."/>
            <person name="Uchima C.A."/>
            <person name="Anderluh G."/>
            <person name="Asadollahi M."/>
            <person name="Askin M."/>
            <person name="Barry K."/>
            <person name="Battaglia E."/>
            <person name="Bayram O."/>
            <person name="Benocci T."/>
            <person name="Braus-Stromeyer S.A."/>
            <person name="Caldana C."/>
            <person name="Canovas D."/>
            <person name="Cerqueira G.C."/>
            <person name="Chen F."/>
            <person name="Chen W."/>
            <person name="Choi C."/>
            <person name="Clum A."/>
            <person name="Dos Santos R.A."/>
            <person name="Damasio A.R."/>
            <person name="Diallinas G."/>
            <person name="Emri T."/>
            <person name="Fekete E."/>
            <person name="Flipphi M."/>
            <person name="Freyberg S."/>
            <person name="Gallo A."/>
            <person name="Gournas C."/>
            <person name="Habgood R."/>
            <person name="Hainaut M."/>
            <person name="Harispe M.L."/>
            <person name="Henrissat B."/>
            <person name="Hilden K.S."/>
            <person name="Hope R."/>
            <person name="Hossain A."/>
            <person name="Karabika E."/>
            <person name="Karaffa L."/>
            <person name="Karanyi Z."/>
            <person name="Krasevec N."/>
            <person name="Kuo A."/>
            <person name="Kusch H."/>
            <person name="LaButti K."/>
            <person name="Lagendijk E.L."/>
            <person name="Lapidus A."/>
            <person name="Levasseur A."/>
            <person name="Lindquist E."/>
            <person name="Lipzen A."/>
            <person name="Logrieco A.F."/>
            <person name="MacCabe A."/>
            <person name="Maekelae M.R."/>
            <person name="Malavazi I."/>
            <person name="Melin P."/>
            <person name="Meyer V."/>
            <person name="Mielnichuk N."/>
            <person name="Miskei M."/>
            <person name="Molnar A.P."/>
            <person name="Mule G."/>
            <person name="Ngan C.Y."/>
            <person name="Orejas M."/>
            <person name="Orosz E."/>
            <person name="Ouedraogo J.P."/>
            <person name="Overkamp K.M."/>
            <person name="Park H.-S."/>
            <person name="Perrone G."/>
            <person name="Piumi F."/>
            <person name="Punt P.J."/>
            <person name="Ram A.F."/>
            <person name="Ramon A."/>
            <person name="Rauscher S."/>
            <person name="Record E."/>
            <person name="Riano-Pachon D.M."/>
            <person name="Robert V."/>
            <person name="Roehrig J."/>
            <person name="Ruller R."/>
            <person name="Salamov A."/>
            <person name="Salih N.S."/>
            <person name="Samson R.A."/>
            <person name="Sandor E."/>
            <person name="Sanguinetti M."/>
            <person name="Schuetze T."/>
            <person name="Sepcic K."/>
            <person name="Shelest E."/>
            <person name="Sherlock G."/>
            <person name="Sophianopoulou V."/>
            <person name="Squina F.M."/>
            <person name="Sun H."/>
            <person name="Susca A."/>
            <person name="Todd R.B."/>
            <person name="Tsang A."/>
            <person name="Unkles S.E."/>
            <person name="van de Wiele N."/>
            <person name="van Rossen-Uffink D."/>
            <person name="Oliveira J.V."/>
            <person name="Vesth T.C."/>
            <person name="Visser J."/>
            <person name="Yu J.-H."/>
            <person name="Zhou M."/>
            <person name="Andersen M.R."/>
            <person name="Archer D.B."/>
            <person name="Baker S.E."/>
            <person name="Benoit I."/>
            <person name="Brakhage A.A."/>
            <person name="Braus G.H."/>
            <person name="Fischer R."/>
            <person name="Frisvad J.C."/>
            <person name="Goldman G.H."/>
            <person name="Houbraken J."/>
            <person name="Oakley B."/>
            <person name="Pocsi I."/>
            <person name="Scazzocchio C."/>
            <person name="Seiboth B."/>
            <person name="vanKuyk P.A."/>
            <person name="Wortman J."/>
            <person name="Dyer P.S."/>
            <person name="Grigoriev I.V."/>
        </authorList>
    </citation>
    <scope>NUCLEOTIDE SEQUENCE [LARGE SCALE GENOMIC DNA]</scope>
    <source>
        <strain evidence="2">CBS 134.48</strain>
    </source>
</reference>
<accession>A0A1L9NCI3</accession>
<proteinExistence type="predicted"/>
<dbReference type="AlphaFoldDB" id="A0A1L9NCI3"/>
<dbReference type="Proteomes" id="UP000184304">
    <property type="component" value="Unassembled WGS sequence"/>
</dbReference>
<name>A0A1L9NCI3_ASPTC</name>
<protein>
    <submittedName>
        <fullName evidence="1">Uncharacterized protein</fullName>
    </submittedName>
</protein>